<evidence type="ECO:0000313" key="3">
    <source>
        <dbReference type="Proteomes" id="UP000242502"/>
    </source>
</evidence>
<sequence length="184" mass="20935">MKCTKCKEGQFIPGFIDSLFRAHICNNCGGNWVLIEDFVTWKEKNPEYQFANDLQVEEEPTESPQALLCPVTGALLLKFKISSATNHRIDYSAAVGGIWLDKGEWALLKTSGVAGSLNHIVTQSWQHQLRTETAKENFQKLYTSKFGKETYAKVKEVRDWLQSQPQKADLRAYILAEDPYSTEK</sequence>
<name>A0A1D2QL47_9GAMM</name>
<organism evidence="2 3">
    <name type="scientific">Candidatus Endobugula sertula</name>
    <name type="common">Bugula neritina bacterial symbiont</name>
    <dbReference type="NCBI Taxonomy" id="62101"/>
    <lineage>
        <taxon>Bacteria</taxon>
        <taxon>Pseudomonadati</taxon>
        <taxon>Pseudomonadota</taxon>
        <taxon>Gammaproteobacteria</taxon>
        <taxon>Cellvibrionales</taxon>
        <taxon>Cellvibrionaceae</taxon>
        <taxon>Candidatus Endobugula</taxon>
    </lineage>
</organism>
<feature type="domain" description="Transcription factor zinc-finger" evidence="1">
    <location>
        <begin position="2"/>
        <end position="44"/>
    </location>
</feature>
<dbReference type="EMBL" id="MDLC01000110">
    <property type="protein sequence ID" value="ODS22299.1"/>
    <property type="molecule type" value="Genomic_DNA"/>
</dbReference>
<accession>A0A1D2QL47</accession>
<comment type="caution">
    <text evidence="2">The sequence shown here is derived from an EMBL/GenBank/DDBJ whole genome shotgun (WGS) entry which is preliminary data.</text>
</comment>
<proteinExistence type="predicted"/>
<dbReference type="Proteomes" id="UP000242502">
    <property type="component" value="Unassembled WGS sequence"/>
</dbReference>
<evidence type="ECO:0000313" key="2">
    <source>
        <dbReference type="EMBL" id="ODS22299.1"/>
    </source>
</evidence>
<dbReference type="STRING" id="62101.AB835_14970"/>
<dbReference type="InterPro" id="IPR027392">
    <property type="entry name" value="TF_Znf"/>
</dbReference>
<gene>
    <name evidence="2" type="ORF">AB835_14970</name>
</gene>
<dbReference type="Pfam" id="PF13453">
    <property type="entry name" value="Zn_ribbon_TFIIB"/>
    <property type="match status" value="1"/>
</dbReference>
<dbReference type="AlphaFoldDB" id="A0A1D2QL47"/>
<protein>
    <recommendedName>
        <fullName evidence="1">Transcription factor zinc-finger domain-containing protein</fullName>
    </recommendedName>
</protein>
<reference evidence="2 3" key="1">
    <citation type="journal article" date="2016" name="Appl. Environ. Microbiol.">
        <title>Lack of Overt Genome Reduction in the Bryostatin-Producing Bryozoan Symbiont "Candidatus Endobugula sertula".</title>
        <authorList>
            <person name="Miller I.J."/>
            <person name="Vanee N."/>
            <person name="Fong S.S."/>
            <person name="Lim-Fong G.E."/>
            <person name="Kwan J.C."/>
        </authorList>
    </citation>
    <scope>NUCLEOTIDE SEQUENCE [LARGE SCALE GENOMIC DNA]</scope>
    <source>
        <strain evidence="2">AB1-4</strain>
    </source>
</reference>
<evidence type="ECO:0000259" key="1">
    <source>
        <dbReference type="Pfam" id="PF13453"/>
    </source>
</evidence>